<dbReference type="RefSeq" id="WP_157748262.1">
    <property type="nucleotide sequence ID" value="NZ_LT607750.1"/>
</dbReference>
<gene>
    <name evidence="1" type="ORF">GA0070609_4263</name>
</gene>
<accession>A0A1C5JAN7</accession>
<sequence>MSACRLLATRLFVPVVVLAVLAALAAALGVEVTTGPLAEGFGWTPPLPAPGQA</sequence>
<dbReference type="AlphaFoldDB" id="A0A1C5JAN7"/>
<evidence type="ECO:0000313" key="1">
    <source>
        <dbReference type="EMBL" id="SCG67637.1"/>
    </source>
</evidence>
<proteinExistence type="predicted"/>
<evidence type="ECO:0000313" key="2">
    <source>
        <dbReference type="Proteomes" id="UP000198217"/>
    </source>
</evidence>
<dbReference type="EMBL" id="LT607750">
    <property type="protein sequence ID" value="SCG67637.1"/>
    <property type="molecule type" value="Genomic_DNA"/>
</dbReference>
<dbReference type="Proteomes" id="UP000198217">
    <property type="component" value="Chromosome I"/>
</dbReference>
<keyword evidence="2" id="KW-1185">Reference proteome</keyword>
<reference evidence="1 2" key="1">
    <citation type="submission" date="2016-06" db="EMBL/GenBank/DDBJ databases">
        <authorList>
            <person name="Kjaerup R.B."/>
            <person name="Dalgaard T.S."/>
            <person name="Juul-Madsen H.R."/>
        </authorList>
    </citation>
    <scope>NUCLEOTIDE SEQUENCE [LARGE SCALE GENOMIC DNA]</scope>
    <source>
        <strain evidence="1 2">DSM 43904</strain>
    </source>
</reference>
<name>A0A1C5JAN7_9ACTN</name>
<protein>
    <submittedName>
        <fullName evidence="1">Uncharacterized protein</fullName>
    </submittedName>
</protein>
<organism evidence="1 2">
    <name type="scientific">Micromonospora echinaurantiaca</name>
    <dbReference type="NCBI Taxonomy" id="47857"/>
    <lineage>
        <taxon>Bacteria</taxon>
        <taxon>Bacillati</taxon>
        <taxon>Actinomycetota</taxon>
        <taxon>Actinomycetes</taxon>
        <taxon>Micromonosporales</taxon>
        <taxon>Micromonosporaceae</taxon>
        <taxon>Micromonospora</taxon>
    </lineage>
</organism>